<dbReference type="SUPFAM" id="SSF54928">
    <property type="entry name" value="RNA-binding domain, RBD"/>
    <property type="match status" value="1"/>
</dbReference>
<keyword evidence="1 2" id="KW-0694">RNA-binding</keyword>
<evidence type="ECO:0000313" key="5">
    <source>
        <dbReference type="Proteomes" id="UP000815677"/>
    </source>
</evidence>
<gene>
    <name evidence="4" type="ORF">MCHLO_10819</name>
</gene>
<dbReference type="PANTHER" id="PTHR15481">
    <property type="entry name" value="RIBONUCLEIC ACID BINDING PROTEIN S1"/>
    <property type="match status" value="1"/>
</dbReference>
<dbReference type="Gene3D" id="3.30.70.330">
    <property type="match status" value="1"/>
</dbReference>
<dbReference type="InterPro" id="IPR012677">
    <property type="entry name" value="Nucleotide-bd_a/b_plait_sf"/>
</dbReference>
<proteinExistence type="predicted"/>
<evidence type="ECO:0000313" key="4">
    <source>
        <dbReference type="EMBL" id="GAT53924.1"/>
    </source>
</evidence>
<evidence type="ECO:0000259" key="3">
    <source>
        <dbReference type="PROSITE" id="PS50102"/>
    </source>
</evidence>
<accession>A0ABQ0LS25</accession>
<dbReference type="Pfam" id="PF00076">
    <property type="entry name" value="RRM_1"/>
    <property type="match status" value="1"/>
</dbReference>
<organism evidence="4 5">
    <name type="scientific">Mycena chlorophos</name>
    <name type="common">Agaric fungus</name>
    <name type="synonym">Agaricus chlorophos</name>
    <dbReference type="NCBI Taxonomy" id="658473"/>
    <lineage>
        <taxon>Eukaryota</taxon>
        <taxon>Fungi</taxon>
        <taxon>Dikarya</taxon>
        <taxon>Basidiomycota</taxon>
        <taxon>Agaricomycotina</taxon>
        <taxon>Agaricomycetes</taxon>
        <taxon>Agaricomycetidae</taxon>
        <taxon>Agaricales</taxon>
        <taxon>Marasmiineae</taxon>
        <taxon>Mycenaceae</taxon>
        <taxon>Mycena</taxon>
    </lineage>
</organism>
<dbReference type="EMBL" id="DF848493">
    <property type="protein sequence ID" value="GAT53924.1"/>
    <property type="molecule type" value="Genomic_DNA"/>
</dbReference>
<feature type="domain" description="RRM" evidence="3">
    <location>
        <begin position="14"/>
        <end position="92"/>
    </location>
</feature>
<dbReference type="Proteomes" id="UP000815677">
    <property type="component" value="Unassembled WGS sequence"/>
</dbReference>
<protein>
    <submittedName>
        <fullName evidence="4">RNA-binding domain-containing protein</fullName>
    </submittedName>
</protein>
<reference evidence="4" key="1">
    <citation type="submission" date="2014-09" db="EMBL/GenBank/DDBJ databases">
        <title>Genome sequence of the luminous mushroom Mycena chlorophos for searching fungal bioluminescence genes.</title>
        <authorList>
            <person name="Tanaka Y."/>
            <person name="Kasuga D."/>
            <person name="Oba Y."/>
            <person name="Hase S."/>
            <person name="Sato K."/>
            <person name="Oba Y."/>
            <person name="Sakakibara Y."/>
        </authorList>
    </citation>
    <scope>NUCLEOTIDE SEQUENCE</scope>
</reference>
<dbReference type="PANTHER" id="PTHR15481:SF0">
    <property type="entry name" value="LD23870P-RELATED"/>
    <property type="match status" value="1"/>
</dbReference>
<dbReference type="InterPro" id="IPR000504">
    <property type="entry name" value="RRM_dom"/>
</dbReference>
<dbReference type="PROSITE" id="PS50102">
    <property type="entry name" value="RRM"/>
    <property type="match status" value="1"/>
</dbReference>
<sequence length="219" mass="23103">MEIDRREYPSVGLRVVVITNLTRNVAETHLKTIFGFYGDIMQIDLPTFGKSGQNRGKAALEYFDSPAATKAVSHMDGGQIDGAVVKVELSDLPEGTVEPTVQDVQGVTRSTVAVVATAEVVAAHLVATPIDGRGRVRLSDEAHKTDSARAAAHLATRAEATHAVVRSPAAAQAALVPALVRQSRAPALEDGRGRSRPIRADAAGRGALARVRQSVDDAV</sequence>
<name>A0ABQ0LS25_MYCCL</name>
<keyword evidence="5" id="KW-1185">Reference proteome</keyword>
<evidence type="ECO:0000256" key="2">
    <source>
        <dbReference type="PROSITE-ProRule" id="PRU00176"/>
    </source>
</evidence>
<dbReference type="SMART" id="SM00360">
    <property type="entry name" value="RRM"/>
    <property type="match status" value="1"/>
</dbReference>
<dbReference type="InterPro" id="IPR035979">
    <property type="entry name" value="RBD_domain_sf"/>
</dbReference>
<evidence type="ECO:0000256" key="1">
    <source>
        <dbReference type="ARBA" id="ARBA00022884"/>
    </source>
</evidence>